<feature type="compositionally biased region" description="Basic and acidic residues" evidence="1">
    <location>
        <begin position="702"/>
        <end position="713"/>
    </location>
</feature>
<feature type="compositionally biased region" description="Acidic residues" evidence="1">
    <location>
        <begin position="615"/>
        <end position="627"/>
    </location>
</feature>
<name>A0ABR3CAS5_9PEZI</name>
<feature type="region of interest" description="Disordered" evidence="1">
    <location>
        <begin position="613"/>
        <end position="762"/>
    </location>
</feature>
<protein>
    <submittedName>
        <fullName evidence="2">Uncharacterized protein</fullName>
    </submittedName>
</protein>
<gene>
    <name evidence="2" type="ORF">SLS55_006871</name>
</gene>
<keyword evidence="3" id="KW-1185">Reference proteome</keyword>
<feature type="region of interest" description="Disordered" evidence="1">
    <location>
        <begin position="139"/>
        <end position="198"/>
    </location>
</feature>
<dbReference type="GeneID" id="92010956"/>
<sequence>MVVVDGVYVDRIRLDHAASHDTHHTPRRRGQFTRSLSGDTTVEDGNPWIQDPTAAGTRQANATPSPTRGDNSDLHISGFPSVPSICYPGPRHALDSSAGAARQPRLNVSVQPAHNCIDRSREAETDALMAWHRTLEQRAREQSQLASTVRYSTDAESDRPRNSPSRAFLDHVLQSRRAAAQADSSPTAVKREDAGQSATDLATSGIVETQDVQAYDQHLQETTSIIDNVVRGIRSVEDPSEHTELAFSPTQPNTSQRSSRNANDRTPDPHADSIASVPMSVPWALRKLAPQLLSLKRHLAAQPNISTTIQNISDRLWMLENASFQHVPAEEICDKFDLMDGRLLDVEHRLVDIERLQEGSQTSMVRRNAAEDDSYYSEFTETFTKFEQRLQDLEVSVPSPAYPWEIEVVLFPWGRDLNGIWFSQSELQRMSQSSEDRRSNRRSSISPFRIKGTKRGHFNPEYEHLVPKACGPRNQVYRRLKSRGFIKNVIITEPGARHILTTIHDAFGERFLEAAGDSSQLHEEELKNLGLMAPVIPLRKIPKDKQLQFLPPSEMVSPTMWNAEFLSSNVIHHVSGKKRLYVTVSCAYMQEAAAELGLTWKKIKRLPRINITSSDTEESQAPEEDHEEFNSSCPLAFRSAPDTLPQPETLYLTSHQKEPGTPQSDIIPRPPRRLNRATQVTDTKPPSKRPFDLEEPPPRYPSAERDWIADDNRRKRRRTTRSSAPGRTNNGSDAESGSGDARDGDHLFTPRQSIEPSGPLVPYLGTGGSLGIAACSPNPIHQQAPSSTKGSEAYATPFSGTGPANGSPSDYSDTEPDDVEGGSGSDDDNDDENDAMMGDNYNNNNRAKRVGEARYQYGNCDDEMTDADWSGAFDASQGNSDASSVDRVKHPNSSIKRECDYPQDFGNPYVHCPA</sequence>
<organism evidence="2 3">
    <name type="scientific">Diplodia seriata</name>
    <dbReference type="NCBI Taxonomy" id="420778"/>
    <lineage>
        <taxon>Eukaryota</taxon>
        <taxon>Fungi</taxon>
        <taxon>Dikarya</taxon>
        <taxon>Ascomycota</taxon>
        <taxon>Pezizomycotina</taxon>
        <taxon>Dothideomycetes</taxon>
        <taxon>Dothideomycetes incertae sedis</taxon>
        <taxon>Botryosphaeriales</taxon>
        <taxon>Botryosphaeriaceae</taxon>
        <taxon>Diplodia</taxon>
    </lineage>
</organism>
<feature type="region of interest" description="Disordered" evidence="1">
    <location>
        <begin position="775"/>
        <end position="849"/>
    </location>
</feature>
<accession>A0ABR3CAS5</accession>
<evidence type="ECO:0000256" key="1">
    <source>
        <dbReference type="SAM" id="MobiDB-lite"/>
    </source>
</evidence>
<proteinExistence type="predicted"/>
<feature type="compositionally biased region" description="Acidic residues" evidence="1">
    <location>
        <begin position="812"/>
        <end position="834"/>
    </location>
</feature>
<feature type="region of interest" description="Disordered" evidence="1">
    <location>
        <begin position="871"/>
        <end position="906"/>
    </location>
</feature>
<feature type="compositionally biased region" description="Polar residues" evidence="1">
    <location>
        <begin position="798"/>
        <end position="811"/>
    </location>
</feature>
<reference evidence="2 3" key="1">
    <citation type="submission" date="2024-02" db="EMBL/GenBank/DDBJ databases">
        <title>De novo assembly and annotation of 12 fungi associated with fruit tree decline syndrome in Ontario, Canada.</title>
        <authorList>
            <person name="Sulman M."/>
            <person name="Ellouze W."/>
            <person name="Ilyukhin E."/>
        </authorList>
    </citation>
    <scope>NUCLEOTIDE SEQUENCE [LARGE SCALE GENOMIC DNA]</scope>
    <source>
        <strain evidence="2 3">FDS-637</strain>
    </source>
</reference>
<feature type="region of interest" description="Disordered" evidence="1">
    <location>
        <begin position="20"/>
        <end position="76"/>
    </location>
</feature>
<feature type="compositionally biased region" description="Low complexity" evidence="1">
    <location>
        <begin position="175"/>
        <end position="185"/>
    </location>
</feature>
<feature type="compositionally biased region" description="Basic and acidic residues" evidence="1">
    <location>
        <begin position="884"/>
        <end position="900"/>
    </location>
</feature>
<feature type="region of interest" description="Disordered" evidence="1">
    <location>
        <begin position="431"/>
        <end position="451"/>
    </location>
</feature>
<dbReference type="Proteomes" id="UP001430584">
    <property type="component" value="Unassembled WGS sequence"/>
</dbReference>
<feature type="compositionally biased region" description="Polar residues" evidence="1">
    <location>
        <begin position="248"/>
        <end position="261"/>
    </location>
</feature>
<feature type="compositionally biased region" description="Polar residues" evidence="1">
    <location>
        <begin position="142"/>
        <end position="151"/>
    </location>
</feature>
<evidence type="ECO:0000313" key="2">
    <source>
        <dbReference type="EMBL" id="KAL0257708.1"/>
    </source>
</evidence>
<feature type="compositionally biased region" description="Basic and acidic residues" evidence="1">
    <location>
        <begin position="262"/>
        <end position="271"/>
    </location>
</feature>
<feature type="region of interest" description="Disordered" evidence="1">
    <location>
        <begin position="239"/>
        <end position="275"/>
    </location>
</feature>
<evidence type="ECO:0000313" key="3">
    <source>
        <dbReference type="Proteomes" id="UP001430584"/>
    </source>
</evidence>
<feature type="compositionally biased region" description="Polar residues" evidence="1">
    <location>
        <begin position="56"/>
        <end position="69"/>
    </location>
</feature>
<dbReference type="EMBL" id="JAJVCZ030000007">
    <property type="protein sequence ID" value="KAL0257708.1"/>
    <property type="molecule type" value="Genomic_DNA"/>
</dbReference>
<dbReference type="RefSeq" id="XP_066630737.1">
    <property type="nucleotide sequence ID" value="XM_066778300.1"/>
</dbReference>
<feature type="compositionally biased region" description="Polar residues" evidence="1">
    <location>
        <begin position="722"/>
        <end position="735"/>
    </location>
</feature>
<feature type="compositionally biased region" description="Polar residues" evidence="1">
    <location>
        <begin position="779"/>
        <end position="790"/>
    </location>
</feature>
<comment type="caution">
    <text evidence="2">The sequence shown here is derived from an EMBL/GenBank/DDBJ whole genome shotgun (WGS) entry which is preliminary data.</text>
</comment>